<dbReference type="Proteomes" id="UP001596223">
    <property type="component" value="Unassembled WGS sequence"/>
</dbReference>
<dbReference type="EMBL" id="JBHSQN010000001">
    <property type="protein sequence ID" value="MFC6009890.1"/>
    <property type="molecule type" value="Genomic_DNA"/>
</dbReference>
<evidence type="ECO:0000313" key="3">
    <source>
        <dbReference type="Proteomes" id="UP001596223"/>
    </source>
</evidence>
<name>A0ABW1JL13_9NOCA</name>
<protein>
    <recommendedName>
        <fullName evidence="4">DUF4175 domain-containing protein</fullName>
    </recommendedName>
</protein>
<proteinExistence type="predicted"/>
<organism evidence="2 3">
    <name type="scientific">Nocardia lasii</name>
    <dbReference type="NCBI Taxonomy" id="1616107"/>
    <lineage>
        <taxon>Bacteria</taxon>
        <taxon>Bacillati</taxon>
        <taxon>Actinomycetota</taxon>
        <taxon>Actinomycetes</taxon>
        <taxon>Mycobacteriales</taxon>
        <taxon>Nocardiaceae</taxon>
        <taxon>Nocardia</taxon>
    </lineage>
</organism>
<reference evidence="3" key="1">
    <citation type="journal article" date="2019" name="Int. J. Syst. Evol. Microbiol.">
        <title>The Global Catalogue of Microorganisms (GCM) 10K type strain sequencing project: providing services to taxonomists for standard genome sequencing and annotation.</title>
        <authorList>
            <consortium name="The Broad Institute Genomics Platform"/>
            <consortium name="The Broad Institute Genome Sequencing Center for Infectious Disease"/>
            <person name="Wu L."/>
            <person name="Ma J."/>
        </authorList>
    </citation>
    <scope>NUCLEOTIDE SEQUENCE [LARGE SCALE GENOMIC DNA]</scope>
    <source>
        <strain evidence="3">CCUG 36956</strain>
    </source>
</reference>
<gene>
    <name evidence="2" type="ORF">ACFP3H_02405</name>
</gene>
<accession>A0ABW1JL13</accession>
<evidence type="ECO:0000256" key="1">
    <source>
        <dbReference type="SAM" id="Phobius"/>
    </source>
</evidence>
<keyword evidence="1" id="KW-0812">Transmembrane</keyword>
<comment type="caution">
    <text evidence="2">The sequence shown here is derived from an EMBL/GenBank/DDBJ whole genome shotgun (WGS) entry which is preliminary data.</text>
</comment>
<feature type="transmembrane region" description="Helical" evidence="1">
    <location>
        <begin position="22"/>
        <end position="41"/>
    </location>
</feature>
<sequence length="80" mass="8820">MVVVVGGGAVLGAFEVWDQGRWGLFAVLVLVALVCVLAVAPRVLLEAWAHLLLVAVALSWLLRLFPRTRAWGQRMREAVR</sequence>
<keyword evidence="1" id="KW-1133">Transmembrane helix</keyword>
<keyword evidence="1" id="KW-0472">Membrane</keyword>
<evidence type="ECO:0000313" key="2">
    <source>
        <dbReference type="EMBL" id="MFC6009890.1"/>
    </source>
</evidence>
<keyword evidence="3" id="KW-1185">Reference proteome</keyword>
<evidence type="ECO:0008006" key="4">
    <source>
        <dbReference type="Google" id="ProtNLM"/>
    </source>
</evidence>
<dbReference type="RefSeq" id="WP_378598801.1">
    <property type="nucleotide sequence ID" value="NZ_JBHSQN010000001.1"/>
</dbReference>
<feature type="transmembrane region" description="Helical" evidence="1">
    <location>
        <begin position="47"/>
        <end position="66"/>
    </location>
</feature>